<feature type="compositionally biased region" description="Basic and acidic residues" evidence="2">
    <location>
        <begin position="596"/>
        <end position="608"/>
    </location>
</feature>
<feature type="compositionally biased region" description="Basic residues" evidence="2">
    <location>
        <begin position="609"/>
        <end position="621"/>
    </location>
</feature>
<comment type="caution">
    <text evidence="4">The sequence shown here is derived from an EMBL/GenBank/DDBJ whole genome shotgun (WGS) entry which is preliminary data.</text>
</comment>
<name>A0AAD6N8L3_PENCN</name>
<sequence length="629" mass="68998">MVAPGSQWPALSGGLRENSANQNTTDRVIAANHDVQRLLEHVDKGGKVPPVVLEYLKVIRELTVDLLKNPLGVEWRRELAEMKRETIMEIRKEMHGVRIATAASKTSTESGPRRVLSYVEAVRRGTTAPAHFLSAHGSDSTQAASPSELWKDREIIVKLGDADGNAHFRSMKSSEIKDRAEKARTRAATVSPVLAAIQFVAALRLPSWGVVIHDVNVRSLGINRPAELKERQEAVSKQLLTQNLHSWGDAEITHLAWLVLPEGKKSGSMIVEFSSPYVANKAIDCNTIWDSAVLTTVLYDRAARIRQCHRCQKYGHIGRTCSEQPQCVYCAGDHLSPDCRGKQDATLIERKCANCGGAHAAWSKRCKDFEAELDRVKELEMRRERYHRIPAYLSISDPAPRMAGSSSGSGVSREPVSSDPTPREASSMGSGRGTAKTVTSRSNPTSSQRTSSAKSKPAAKKTASLPISKPASVATGGNATSIVTRSTAGQPSEASITRTPDNQQTREAECFPMDIDVNIEFDPAKQAAGENEKQGRGFVPGIIDAVDISNHREKKKDQGNGGGLGGIVEPAAIIVVSPCRKRQQRIGGEESQQTDCSRKGEPNEEKAYRIRCRRFRRKRQQRKTDSETY</sequence>
<proteinExistence type="predicted"/>
<dbReference type="PROSITE" id="PS50158">
    <property type="entry name" value="ZF_CCHC"/>
    <property type="match status" value="1"/>
</dbReference>
<keyword evidence="5" id="KW-1185">Reference proteome</keyword>
<feature type="compositionally biased region" description="Low complexity" evidence="2">
    <location>
        <begin position="450"/>
        <end position="464"/>
    </location>
</feature>
<keyword evidence="1" id="KW-0863">Zinc-finger</keyword>
<dbReference type="GO" id="GO:0003676">
    <property type="term" value="F:nucleic acid binding"/>
    <property type="evidence" value="ECO:0007669"/>
    <property type="project" value="InterPro"/>
</dbReference>
<gene>
    <name evidence="4" type="ORF">N7460_007434</name>
</gene>
<evidence type="ECO:0000313" key="4">
    <source>
        <dbReference type="EMBL" id="KAJ6038717.1"/>
    </source>
</evidence>
<protein>
    <recommendedName>
        <fullName evidence="3">CCHC-type domain-containing protein</fullName>
    </recommendedName>
</protein>
<evidence type="ECO:0000259" key="3">
    <source>
        <dbReference type="PROSITE" id="PS50158"/>
    </source>
</evidence>
<reference evidence="4" key="1">
    <citation type="journal article" date="2023" name="IMA Fungus">
        <title>Comparative genomic study of the Penicillium genus elucidates a diverse pangenome and 15 lateral gene transfer events.</title>
        <authorList>
            <person name="Petersen C."/>
            <person name="Sorensen T."/>
            <person name="Nielsen M.R."/>
            <person name="Sondergaard T.E."/>
            <person name="Sorensen J.L."/>
            <person name="Fitzpatrick D.A."/>
            <person name="Frisvad J.C."/>
            <person name="Nielsen K.L."/>
        </authorList>
    </citation>
    <scope>NUCLEOTIDE SEQUENCE</scope>
    <source>
        <strain evidence="4">IBT 15450</strain>
    </source>
</reference>
<feature type="region of interest" description="Disordered" evidence="2">
    <location>
        <begin position="580"/>
        <end position="629"/>
    </location>
</feature>
<keyword evidence="1" id="KW-0862">Zinc</keyword>
<dbReference type="GO" id="GO:0008270">
    <property type="term" value="F:zinc ion binding"/>
    <property type="evidence" value="ECO:0007669"/>
    <property type="project" value="UniProtKB-KW"/>
</dbReference>
<reference evidence="4" key="2">
    <citation type="submission" date="2023-01" db="EMBL/GenBank/DDBJ databases">
        <authorList>
            <person name="Petersen C."/>
        </authorList>
    </citation>
    <scope>NUCLEOTIDE SEQUENCE</scope>
    <source>
        <strain evidence="4">IBT 15450</strain>
    </source>
</reference>
<feature type="compositionally biased region" description="Polar residues" evidence="2">
    <location>
        <begin position="436"/>
        <end position="449"/>
    </location>
</feature>
<feature type="region of interest" description="Disordered" evidence="2">
    <location>
        <begin position="396"/>
        <end position="506"/>
    </location>
</feature>
<dbReference type="InterPro" id="IPR001878">
    <property type="entry name" value="Znf_CCHC"/>
</dbReference>
<dbReference type="Proteomes" id="UP001219568">
    <property type="component" value="Unassembled WGS sequence"/>
</dbReference>
<evidence type="ECO:0000256" key="2">
    <source>
        <dbReference type="SAM" id="MobiDB-lite"/>
    </source>
</evidence>
<organism evidence="4 5">
    <name type="scientific">Penicillium canescens</name>
    <dbReference type="NCBI Taxonomy" id="5083"/>
    <lineage>
        <taxon>Eukaryota</taxon>
        <taxon>Fungi</taxon>
        <taxon>Dikarya</taxon>
        <taxon>Ascomycota</taxon>
        <taxon>Pezizomycotina</taxon>
        <taxon>Eurotiomycetes</taxon>
        <taxon>Eurotiomycetidae</taxon>
        <taxon>Eurotiales</taxon>
        <taxon>Aspergillaceae</taxon>
        <taxon>Penicillium</taxon>
    </lineage>
</organism>
<dbReference type="AlphaFoldDB" id="A0AAD6N8L3"/>
<dbReference type="EMBL" id="JAQJZL010000008">
    <property type="protein sequence ID" value="KAJ6038717.1"/>
    <property type="molecule type" value="Genomic_DNA"/>
</dbReference>
<keyword evidence="1" id="KW-0479">Metal-binding</keyword>
<evidence type="ECO:0000313" key="5">
    <source>
        <dbReference type="Proteomes" id="UP001219568"/>
    </source>
</evidence>
<evidence type="ECO:0000256" key="1">
    <source>
        <dbReference type="PROSITE-ProRule" id="PRU00047"/>
    </source>
</evidence>
<feature type="region of interest" description="Disordered" evidence="2">
    <location>
        <begin position="1"/>
        <end position="21"/>
    </location>
</feature>
<feature type="compositionally biased region" description="Polar residues" evidence="2">
    <location>
        <begin position="475"/>
        <end position="503"/>
    </location>
</feature>
<accession>A0AAD6N8L3</accession>
<feature type="domain" description="CCHC-type" evidence="3">
    <location>
        <begin position="308"/>
        <end position="323"/>
    </location>
</feature>